<feature type="transmembrane region" description="Helical" evidence="7">
    <location>
        <begin position="167"/>
        <end position="188"/>
    </location>
</feature>
<keyword evidence="6 7" id="KW-0472">Membrane</keyword>
<evidence type="ECO:0000256" key="5">
    <source>
        <dbReference type="ARBA" id="ARBA00022989"/>
    </source>
</evidence>
<dbReference type="EMBL" id="SLWS01000003">
    <property type="protein sequence ID" value="TCO61181.1"/>
    <property type="molecule type" value="Genomic_DNA"/>
</dbReference>
<dbReference type="InterPro" id="IPR017871">
    <property type="entry name" value="ABC_transporter-like_CS"/>
</dbReference>
<dbReference type="PROSITE" id="PS00211">
    <property type="entry name" value="ABC_TRANSPORTER_1"/>
    <property type="match status" value="1"/>
</dbReference>
<evidence type="ECO:0000256" key="7">
    <source>
        <dbReference type="SAM" id="Phobius"/>
    </source>
</evidence>
<dbReference type="InterPro" id="IPR003593">
    <property type="entry name" value="AAA+_ATPase"/>
</dbReference>
<sequence length="604" mass="65629">MTAAPNDRADNRVLWMLWRNAFRLAPGNTAFLGLLVVVGGAAQVMTLLPSAHIVQLIDDRTAETALSWEQLFPSIAGMCLLILTAAVARALVYTYSWRLGRKFNGDTRARVMHAVSGPPDLVDVENPAARTRLNTALGVGPSRYNPGGALVRTATRGLFSVQTLTGVVTLSFVDIWVGLVVAVTILVCRRMFARSIAAYALELIAHAGEFQRVDYLRDLVWRPSSARELRIFDMWSWLRQEVLAAWRGVEDRHRYHRGSVRPMVLFSAAVFMAGFGAAFALAFVGWSRGGLTTQSGVLVAQVMILLAIGLSRTVVDADQSVELGARAVPTAEELIRSAERARQAVDRAGQVPVAPVGIRLVDLSFSYPWNNGADRVVRNVTLDIGPGQHVAIVGPNGAGKSTLLKIVCGFYPAGRGTLGLGGMDSTDIDRFAWQRGIAAVHQDFVQYPRSLLFNVATERDADIDLVDECLADVGLAGLADTLPDGRETMLGIKSSLSGGQWQRVAIARALYKLRKGGRLLVLDEPTANLDPTSELALSNVIRQRATNTTTLLVSHRLSLVRAADRILVMDNGRIVESGSHDDLIATPRLYAAMFHTQAAGWVHQ</sequence>
<dbReference type="PANTHER" id="PTHR24221:SF654">
    <property type="entry name" value="ATP-BINDING CASSETTE SUB-FAMILY B MEMBER 6"/>
    <property type="match status" value="1"/>
</dbReference>
<keyword evidence="2 7" id="KW-0812">Transmembrane</keyword>
<reference evidence="9 10" key="1">
    <citation type="submission" date="2019-03" db="EMBL/GenBank/DDBJ databases">
        <title>Genomic Encyclopedia of Type Strains, Phase IV (KMG-IV): sequencing the most valuable type-strain genomes for metagenomic binning, comparative biology and taxonomic classification.</title>
        <authorList>
            <person name="Goeker M."/>
        </authorList>
    </citation>
    <scope>NUCLEOTIDE SEQUENCE [LARGE SCALE GENOMIC DNA]</scope>
    <source>
        <strain evidence="9 10">DSM 45934</strain>
    </source>
</reference>
<dbReference type="GO" id="GO:0034040">
    <property type="term" value="F:ATPase-coupled lipid transmembrane transporter activity"/>
    <property type="evidence" value="ECO:0007669"/>
    <property type="project" value="TreeGrafter"/>
</dbReference>
<dbReference type="AlphaFoldDB" id="A0A4R2JM81"/>
<dbReference type="GO" id="GO:0005524">
    <property type="term" value="F:ATP binding"/>
    <property type="evidence" value="ECO:0007669"/>
    <property type="project" value="UniProtKB-KW"/>
</dbReference>
<dbReference type="SMART" id="SM00382">
    <property type="entry name" value="AAA"/>
    <property type="match status" value="1"/>
</dbReference>
<dbReference type="CDD" id="cd03228">
    <property type="entry name" value="ABCC_MRP_Like"/>
    <property type="match status" value="1"/>
</dbReference>
<name>A0A4R2JM81_9PSEU</name>
<keyword evidence="4 9" id="KW-0067">ATP-binding</keyword>
<evidence type="ECO:0000313" key="9">
    <source>
        <dbReference type="EMBL" id="TCO61181.1"/>
    </source>
</evidence>
<evidence type="ECO:0000256" key="4">
    <source>
        <dbReference type="ARBA" id="ARBA00022840"/>
    </source>
</evidence>
<dbReference type="Gene3D" id="3.40.50.300">
    <property type="entry name" value="P-loop containing nucleotide triphosphate hydrolases"/>
    <property type="match status" value="1"/>
</dbReference>
<dbReference type="PROSITE" id="PS50893">
    <property type="entry name" value="ABC_TRANSPORTER_2"/>
    <property type="match status" value="1"/>
</dbReference>
<evidence type="ECO:0000313" key="10">
    <source>
        <dbReference type="Proteomes" id="UP000295680"/>
    </source>
</evidence>
<dbReference type="Gene3D" id="1.20.1560.10">
    <property type="entry name" value="ABC transporter type 1, transmembrane domain"/>
    <property type="match status" value="1"/>
</dbReference>
<dbReference type="InterPro" id="IPR003439">
    <property type="entry name" value="ABC_transporter-like_ATP-bd"/>
</dbReference>
<dbReference type="GO" id="GO:0016887">
    <property type="term" value="F:ATP hydrolysis activity"/>
    <property type="evidence" value="ECO:0007669"/>
    <property type="project" value="InterPro"/>
</dbReference>
<keyword evidence="3" id="KW-0547">Nucleotide-binding</keyword>
<comment type="caution">
    <text evidence="9">The sequence shown here is derived from an EMBL/GenBank/DDBJ whole genome shotgun (WGS) entry which is preliminary data.</text>
</comment>
<evidence type="ECO:0000256" key="6">
    <source>
        <dbReference type="ARBA" id="ARBA00023136"/>
    </source>
</evidence>
<dbReference type="SUPFAM" id="SSF90123">
    <property type="entry name" value="ABC transporter transmembrane region"/>
    <property type="match status" value="1"/>
</dbReference>
<gene>
    <name evidence="9" type="ORF">EV192_103765</name>
</gene>
<accession>A0A4R2JM81</accession>
<feature type="transmembrane region" description="Helical" evidence="7">
    <location>
        <begin position="71"/>
        <end position="92"/>
    </location>
</feature>
<dbReference type="InterPro" id="IPR039421">
    <property type="entry name" value="Type_1_exporter"/>
</dbReference>
<organism evidence="9 10">
    <name type="scientific">Actinocrispum wychmicini</name>
    <dbReference type="NCBI Taxonomy" id="1213861"/>
    <lineage>
        <taxon>Bacteria</taxon>
        <taxon>Bacillati</taxon>
        <taxon>Actinomycetota</taxon>
        <taxon>Actinomycetes</taxon>
        <taxon>Pseudonocardiales</taxon>
        <taxon>Pseudonocardiaceae</taxon>
        <taxon>Actinocrispum</taxon>
    </lineage>
</organism>
<evidence type="ECO:0000256" key="2">
    <source>
        <dbReference type="ARBA" id="ARBA00022692"/>
    </source>
</evidence>
<dbReference type="GO" id="GO:0005886">
    <property type="term" value="C:plasma membrane"/>
    <property type="evidence" value="ECO:0007669"/>
    <property type="project" value="UniProtKB-SubCell"/>
</dbReference>
<evidence type="ECO:0000259" key="8">
    <source>
        <dbReference type="PROSITE" id="PS50893"/>
    </source>
</evidence>
<keyword evidence="5 7" id="KW-1133">Transmembrane helix</keyword>
<feature type="transmembrane region" description="Helical" evidence="7">
    <location>
        <begin position="30"/>
        <end position="50"/>
    </location>
</feature>
<comment type="subcellular location">
    <subcellularLocation>
        <location evidence="1">Cell membrane</location>
        <topology evidence="1">Multi-pass membrane protein</topology>
    </subcellularLocation>
</comment>
<protein>
    <submittedName>
        <fullName evidence="9">ATP-binding cassette subfamily B protein</fullName>
    </submittedName>
</protein>
<feature type="transmembrane region" description="Helical" evidence="7">
    <location>
        <begin position="263"/>
        <end position="286"/>
    </location>
</feature>
<dbReference type="RefSeq" id="WP_165960447.1">
    <property type="nucleotide sequence ID" value="NZ_SLWS01000003.1"/>
</dbReference>
<dbReference type="Pfam" id="PF00005">
    <property type="entry name" value="ABC_tran"/>
    <property type="match status" value="1"/>
</dbReference>
<dbReference type="Proteomes" id="UP000295680">
    <property type="component" value="Unassembled WGS sequence"/>
</dbReference>
<proteinExistence type="predicted"/>
<dbReference type="InterPro" id="IPR027417">
    <property type="entry name" value="P-loop_NTPase"/>
</dbReference>
<dbReference type="PANTHER" id="PTHR24221">
    <property type="entry name" value="ATP-BINDING CASSETTE SUB-FAMILY B"/>
    <property type="match status" value="1"/>
</dbReference>
<evidence type="ECO:0000256" key="1">
    <source>
        <dbReference type="ARBA" id="ARBA00004651"/>
    </source>
</evidence>
<feature type="domain" description="ABC transporter" evidence="8">
    <location>
        <begin position="358"/>
        <end position="596"/>
    </location>
</feature>
<dbReference type="SUPFAM" id="SSF52540">
    <property type="entry name" value="P-loop containing nucleoside triphosphate hydrolases"/>
    <property type="match status" value="1"/>
</dbReference>
<keyword evidence="10" id="KW-1185">Reference proteome</keyword>
<evidence type="ECO:0000256" key="3">
    <source>
        <dbReference type="ARBA" id="ARBA00022741"/>
    </source>
</evidence>
<dbReference type="InterPro" id="IPR036640">
    <property type="entry name" value="ABC1_TM_sf"/>
</dbReference>